<protein>
    <submittedName>
        <fullName evidence="1">Uncharacterized protein</fullName>
    </submittedName>
</protein>
<organism evidence="1 2">
    <name type="scientific">Enterococcus faecium SD2A-2</name>
    <dbReference type="NCBI Taxonomy" id="1244154"/>
    <lineage>
        <taxon>Bacteria</taxon>
        <taxon>Bacillati</taxon>
        <taxon>Bacillota</taxon>
        <taxon>Bacilli</taxon>
        <taxon>Lactobacillales</taxon>
        <taxon>Enterococcaceae</taxon>
        <taxon>Enterococcus</taxon>
    </lineage>
</organism>
<accession>A0AB73A7K6</accession>
<comment type="caution">
    <text evidence="1">The sequence shown here is derived from an EMBL/GenBank/DDBJ whole genome shotgun (WGS) entry which is preliminary data.</text>
</comment>
<dbReference type="AlphaFoldDB" id="A0AB73A7K6"/>
<reference evidence="1 2" key="1">
    <citation type="submission" date="2013-06" db="EMBL/GenBank/DDBJ databases">
        <authorList>
            <person name="Weinstock G."/>
            <person name="Sodergren E."/>
            <person name="Lobos E.A."/>
            <person name="Fulton L."/>
            <person name="Fulton R."/>
            <person name="Courtney L."/>
            <person name="Fronick C."/>
            <person name="O'Laughlin M."/>
            <person name="Godfrey J."/>
            <person name="Wilson R.M."/>
            <person name="Miner T."/>
            <person name="Farmer C."/>
            <person name="Delehaunty K."/>
            <person name="Cordes M."/>
            <person name="Minx P."/>
            <person name="Tomlinson C."/>
            <person name="Chen J."/>
            <person name="Wollam A."/>
            <person name="Pepin K.H."/>
            <person name="Bhonagiri V."/>
            <person name="Zhang X."/>
            <person name="Warren W."/>
            <person name="Mitreva M."/>
            <person name="Mardis E.R."/>
            <person name="Wilson R.K."/>
        </authorList>
    </citation>
    <scope>NUCLEOTIDE SEQUENCE [LARGE SCALE GENOMIC DNA]</scope>
    <source>
        <strain evidence="1 2">SD2A-2</strain>
    </source>
</reference>
<evidence type="ECO:0000313" key="1">
    <source>
        <dbReference type="EMBL" id="EPI07877.1"/>
    </source>
</evidence>
<dbReference type="EMBL" id="ATIT01000141">
    <property type="protein sequence ID" value="EPI07877.1"/>
    <property type="molecule type" value="Genomic_DNA"/>
</dbReference>
<name>A0AB73A7K6_ENTFC</name>
<dbReference type="Proteomes" id="UP000014622">
    <property type="component" value="Unassembled WGS sequence"/>
</dbReference>
<proteinExistence type="predicted"/>
<evidence type="ECO:0000313" key="2">
    <source>
        <dbReference type="Proteomes" id="UP000014622"/>
    </source>
</evidence>
<sequence length="39" mass="4530">MTKICHSFFFRLNGVPKAASYFLKLTTSVTTSSFYFFIK</sequence>
<gene>
    <name evidence="1" type="ORF">D356_02758</name>
</gene>